<dbReference type="Proteomes" id="UP001189429">
    <property type="component" value="Unassembled WGS sequence"/>
</dbReference>
<dbReference type="Gene3D" id="3.30.300.130">
    <property type="entry name" value="Fe-S cluster assembly (FSCA)"/>
    <property type="match status" value="2"/>
</dbReference>
<evidence type="ECO:0000256" key="1">
    <source>
        <dbReference type="ARBA" id="ARBA00006420"/>
    </source>
</evidence>
<protein>
    <recommendedName>
        <fullName evidence="3">NIF system FeS cluster assembly NifU C-terminal domain-containing protein</fullName>
    </recommendedName>
</protein>
<accession>A0ABN9QML0</accession>
<dbReference type="PANTHER" id="PTHR11178">
    <property type="entry name" value="IRON-SULFUR CLUSTER SCAFFOLD PROTEIN NFU-RELATED"/>
    <property type="match status" value="1"/>
</dbReference>
<comment type="caution">
    <text evidence="4">The sequence shown here is derived from an EMBL/GenBank/DDBJ whole genome shotgun (WGS) entry which is preliminary data.</text>
</comment>
<gene>
    <name evidence="4" type="ORF">PCOR1329_LOCUS13237</name>
</gene>
<comment type="similarity">
    <text evidence="1">Belongs to the NifU family.</text>
</comment>
<feature type="domain" description="NIF system FeS cluster assembly NifU C-terminal" evidence="3">
    <location>
        <begin position="154"/>
        <end position="219"/>
    </location>
</feature>
<keyword evidence="5" id="KW-1185">Reference proteome</keyword>
<evidence type="ECO:0000259" key="3">
    <source>
        <dbReference type="Pfam" id="PF01106"/>
    </source>
</evidence>
<evidence type="ECO:0000256" key="2">
    <source>
        <dbReference type="SAM" id="MobiDB-lite"/>
    </source>
</evidence>
<feature type="compositionally biased region" description="Low complexity" evidence="2">
    <location>
        <begin position="60"/>
        <end position="72"/>
    </location>
</feature>
<evidence type="ECO:0000313" key="5">
    <source>
        <dbReference type="Proteomes" id="UP001189429"/>
    </source>
</evidence>
<evidence type="ECO:0000313" key="4">
    <source>
        <dbReference type="EMBL" id="CAK0807332.1"/>
    </source>
</evidence>
<feature type="region of interest" description="Disordered" evidence="2">
    <location>
        <begin position="60"/>
        <end position="147"/>
    </location>
</feature>
<dbReference type="EMBL" id="CAUYUJ010003903">
    <property type="protein sequence ID" value="CAK0807332.1"/>
    <property type="molecule type" value="Genomic_DNA"/>
</dbReference>
<dbReference type="Pfam" id="PF01106">
    <property type="entry name" value="NifU"/>
    <property type="match status" value="1"/>
</dbReference>
<dbReference type="InterPro" id="IPR001075">
    <property type="entry name" value="NIF_FeS_clus_asmbl_NifU_C"/>
</dbReference>
<sequence>MQRTAAPAPLVAAATSGAQQARRLAPLQGVPRLLATAPPELRAELASGLPTPTGALAAAAGAAAGVAAGAARPPRRRRPCAAGPGRPRRVTRLGGLTATLAAPTVGDLEAPELDEDDTSNGKVSPVASAQVSPFSGSEDGEGGKPRLPLTWENVQLVLDELRPYLQGDGGDCKIVDIDGAVVKLELQGACSSCSSSSVTLKMGIEKSLKERIPEVDEVVSVMPEEEQLSEDGVEEVLDGIRPFLSVSGGTIDVHSDSVLEGDAPAIVLRMTGPPLKSMAVRVEVVNRIKRKYPKIKDVKIVGEDGEGSM</sequence>
<dbReference type="InterPro" id="IPR034904">
    <property type="entry name" value="FSCA_dom_sf"/>
</dbReference>
<organism evidence="4 5">
    <name type="scientific">Prorocentrum cordatum</name>
    <dbReference type="NCBI Taxonomy" id="2364126"/>
    <lineage>
        <taxon>Eukaryota</taxon>
        <taxon>Sar</taxon>
        <taxon>Alveolata</taxon>
        <taxon>Dinophyceae</taxon>
        <taxon>Prorocentrales</taxon>
        <taxon>Prorocentraceae</taxon>
        <taxon>Prorocentrum</taxon>
    </lineage>
</organism>
<dbReference type="SUPFAM" id="SSF117916">
    <property type="entry name" value="Fe-S cluster assembly (FSCA) domain-like"/>
    <property type="match status" value="1"/>
</dbReference>
<feature type="compositionally biased region" description="Acidic residues" evidence="2">
    <location>
        <begin position="109"/>
        <end position="118"/>
    </location>
</feature>
<name>A0ABN9QML0_9DINO</name>
<reference evidence="4" key="1">
    <citation type="submission" date="2023-10" db="EMBL/GenBank/DDBJ databases">
        <authorList>
            <person name="Chen Y."/>
            <person name="Shah S."/>
            <person name="Dougan E. K."/>
            <person name="Thang M."/>
            <person name="Chan C."/>
        </authorList>
    </citation>
    <scope>NUCLEOTIDE SEQUENCE [LARGE SCALE GENOMIC DNA]</scope>
</reference>
<proteinExistence type="inferred from homology"/>
<dbReference type="PANTHER" id="PTHR11178:SF25">
    <property type="entry name" value="NIFU-LIKE PROTEIN 3, CHLOROPLASTIC"/>
    <property type="match status" value="1"/>
</dbReference>